<name>A0A432MMX1_9BACT</name>
<reference evidence="2 3" key="2">
    <citation type="submission" date="2019-01" db="EMBL/GenBank/DDBJ databases">
        <title>Tautonia sociabilis, a novel thermotolerant planctomycete of Isosphaeraceae family, isolated from a 4000 m deep subterranean habitat.</title>
        <authorList>
            <person name="Kovaleva O.L."/>
            <person name="Elcheninov A.G."/>
            <person name="Van Heerden E."/>
            <person name="Toshchakov S.V."/>
            <person name="Novikov A."/>
            <person name="Bonch-Osmolovskaya E.A."/>
            <person name="Kublanov I.V."/>
        </authorList>
    </citation>
    <scope>NUCLEOTIDE SEQUENCE [LARGE SCALE GENOMIC DNA]</scope>
    <source>
        <strain evidence="2 3">GM2012</strain>
    </source>
</reference>
<organism evidence="2 3">
    <name type="scientific">Tautonia sociabilis</name>
    <dbReference type="NCBI Taxonomy" id="2080755"/>
    <lineage>
        <taxon>Bacteria</taxon>
        <taxon>Pseudomonadati</taxon>
        <taxon>Planctomycetota</taxon>
        <taxon>Planctomycetia</taxon>
        <taxon>Isosphaerales</taxon>
        <taxon>Isosphaeraceae</taxon>
        <taxon>Tautonia</taxon>
    </lineage>
</organism>
<gene>
    <name evidence="2" type="ORF">TsocGM_05390</name>
</gene>
<feature type="chain" id="PRO_5019051216" description="Secreted protein" evidence="1">
    <location>
        <begin position="23"/>
        <end position="64"/>
    </location>
</feature>
<accession>A0A432MMX1</accession>
<evidence type="ECO:0000313" key="3">
    <source>
        <dbReference type="Proteomes" id="UP000280296"/>
    </source>
</evidence>
<dbReference type="Proteomes" id="UP000280296">
    <property type="component" value="Unassembled WGS sequence"/>
</dbReference>
<keyword evidence="3" id="KW-1185">Reference proteome</keyword>
<dbReference type="AlphaFoldDB" id="A0A432MMX1"/>
<protein>
    <recommendedName>
        <fullName evidence="4">Secreted protein</fullName>
    </recommendedName>
</protein>
<dbReference type="PROSITE" id="PS51257">
    <property type="entry name" value="PROKAR_LIPOPROTEIN"/>
    <property type="match status" value="1"/>
</dbReference>
<evidence type="ECO:0000313" key="2">
    <source>
        <dbReference type="EMBL" id="RUL88791.1"/>
    </source>
</evidence>
<reference evidence="2 3" key="1">
    <citation type="submission" date="2018-12" db="EMBL/GenBank/DDBJ databases">
        <authorList>
            <person name="Toschakov S.V."/>
        </authorList>
    </citation>
    <scope>NUCLEOTIDE SEQUENCE [LARGE SCALE GENOMIC DNA]</scope>
    <source>
        <strain evidence="2 3">GM2012</strain>
    </source>
</reference>
<dbReference type="RefSeq" id="WP_126724279.1">
    <property type="nucleotide sequence ID" value="NZ_RYZH01000007.1"/>
</dbReference>
<feature type="signal peptide" evidence="1">
    <location>
        <begin position="1"/>
        <end position="22"/>
    </location>
</feature>
<comment type="caution">
    <text evidence="2">The sequence shown here is derived from an EMBL/GenBank/DDBJ whole genome shotgun (WGS) entry which is preliminary data.</text>
</comment>
<evidence type="ECO:0000256" key="1">
    <source>
        <dbReference type="SAM" id="SignalP"/>
    </source>
</evidence>
<proteinExistence type="predicted"/>
<keyword evidence="1" id="KW-0732">Signal</keyword>
<sequence>MRTIVQSALLLGVVALAGCGGAGEPTTDPADLKPLSDEQLQQIAAEDAAIEEEESTGGGMIPQK</sequence>
<evidence type="ECO:0008006" key="4">
    <source>
        <dbReference type="Google" id="ProtNLM"/>
    </source>
</evidence>
<dbReference type="EMBL" id="RYZH01000007">
    <property type="protein sequence ID" value="RUL88791.1"/>
    <property type="molecule type" value="Genomic_DNA"/>
</dbReference>